<feature type="compositionally biased region" description="Low complexity" evidence="1">
    <location>
        <begin position="314"/>
        <end position="330"/>
    </location>
</feature>
<dbReference type="OrthoDB" id="3266915at2759"/>
<feature type="region of interest" description="Disordered" evidence="1">
    <location>
        <begin position="81"/>
        <end position="121"/>
    </location>
</feature>
<keyword evidence="3" id="KW-1185">Reference proteome</keyword>
<reference evidence="2 3" key="1">
    <citation type="submission" date="2014-02" db="EMBL/GenBank/DDBJ databases">
        <title>Transposable element dynamics among asymbiotic and ectomycorrhizal Amanita fungi.</title>
        <authorList>
            <consortium name="DOE Joint Genome Institute"/>
            <person name="Hess J."/>
            <person name="Skrede I."/>
            <person name="Wolfe B."/>
            <person name="LaButti K."/>
            <person name="Ohm R.A."/>
            <person name="Grigoriev I.V."/>
            <person name="Pringle A."/>
        </authorList>
    </citation>
    <scope>NUCLEOTIDE SEQUENCE [LARGE SCALE GENOMIC DNA]</scope>
    <source>
        <strain evidence="2 3">SKay4041</strain>
    </source>
</reference>
<gene>
    <name evidence="2" type="ORF">AMATHDRAFT_54079</name>
</gene>
<name>A0A2A9NZU0_9AGAR</name>
<protein>
    <submittedName>
        <fullName evidence="2">Uncharacterized protein</fullName>
    </submittedName>
</protein>
<evidence type="ECO:0000256" key="1">
    <source>
        <dbReference type="SAM" id="MobiDB-lite"/>
    </source>
</evidence>
<feature type="compositionally biased region" description="Polar residues" evidence="1">
    <location>
        <begin position="298"/>
        <end position="309"/>
    </location>
</feature>
<dbReference type="EMBL" id="KZ301972">
    <property type="protein sequence ID" value="PFH53676.1"/>
    <property type="molecule type" value="Genomic_DNA"/>
</dbReference>
<accession>A0A2A9NZU0</accession>
<feature type="compositionally biased region" description="Polar residues" evidence="1">
    <location>
        <begin position="7"/>
        <end position="17"/>
    </location>
</feature>
<feature type="compositionally biased region" description="Low complexity" evidence="1">
    <location>
        <begin position="254"/>
        <end position="293"/>
    </location>
</feature>
<feature type="region of interest" description="Disordered" evidence="1">
    <location>
        <begin position="215"/>
        <end position="387"/>
    </location>
</feature>
<evidence type="ECO:0000313" key="2">
    <source>
        <dbReference type="EMBL" id="PFH53676.1"/>
    </source>
</evidence>
<proteinExistence type="predicted"/>
<dbReference type="AlphaFoldDB" id="A0A2A9NZU0"/>
<dbReference type="STRING" id="703135.A0A2A9NZU0"/>
<organism evidence="2 3">
    <name type="scientific">Amanita thiersii Skay4041</name>
    <dbReference type="NCBI Taxonomy" id="703135"/>
    <lineage>
        <taxon>Eukaryota</taxon>
        <taxon>Fungi</taxon>
        <taxon>Dikarya</taxon>
        <taxon>Basidiomycota</taxon>
        <taxon>Agaricomycotina</taxon>
        <taxon>Agaricomycetes</taxon>
        <taxon>Agaricomycetidae</taxon>
        <taxon>Agaricales</taxon>
        <taxon>Pluteineae</taxon>
        <taxon>Amanitaceae</taxon>
        <taxon>Amanita</taxon>
    </lineage>
</organism>
<sequence>MLAQRTPFHSSMHQKNVSLKDGGAGLEAADGKPVIILNTRPAMRPLGDKTPFPNRVNIATQDTIQKETLQRLPKLLESFYPSINNQEGSPELSRRPSSTRKNGRTPRGGRGYQTPMNKGNPWDVSDGSIELGETQVQAQAEEDVEFSDTDEIEYMPPNTLDLPYQPPFDFELPNYTDVGKTLFNFTHSYPFDDAPPPESEPDLSDFVANWDLLPSHPQYKSPSEDPDDPFHVGEAVSTLPNRSGVSASRRKSSRTTSSSSIATRTTRVPSNSSATTATTTTRTGTSRPATAAGVSRPVTRSMTKSSQTGETKRPASAAATMAASRQTAKAFDSTTRTGQVKKLGSGASNGLSPGSLRGIVEDHDGESSGIVLQQTREPELDDFLFDV</sequence>
<feature type="region of interest" description="Disordered" evidence="1">
    <location>
        <begin position="1"/>
        <end position="24"/>
    </location>
</feature>
<dbReference type="Proteomes" id="UP000242287">
    <property type="component" value="Unassembled WGS sequence"/>
</dbReference>
<evidence type="ECO:0000313" key="3">
    <source>
        <dbReference type="Proteomes" id="UP000242287"/>
    </source>
</evidence>